<evidence type="ECO:0000313" key="3">
    <source>
        <dbReference type="Proteomes" id="UP001515641"/>
    </source>
</evidence>
<dbReference type="Pfam" id="PF25164">
    <property type="entry name" value="CoiA_N"/>
    <property type="match status" value="1"/>
</dbReference>
<evidence type="ECO:0000259" key="1">
    <source>
        <dbReference type="Pfam" id="PF25164"/>
    </source>
</evidence>
<evidence type="ECO:0000313" key="2">
    <source>
        <dbReference type="EMBL" id="NHR07411.1"/>
    </source>
</evidence>
<accession>A0ABX0L8Z8</accession>
<proteinExistence type="predicted"/>
<organism evidence="2 3">
    <name type="scientific">Chromobacterium fluminis</name>
    <dbReference type="NCBI Taxonomy" id="3044269"/>
    <lineage>
        <taxon>Bacteria</taxon>
        <taxon>Pseudomonadati</taxon>
        <taxon>Pseudomonadota</taxon>
        <taxon>Betaproteobacteria</taxon>
        <taxon>Neisseriales</taxon>
        <taxon>Chromobacteriaceae</taxon>
        <taxon>Chromobacterium</taxon>
    </lineage>
</organism>
<reference evidence="2 3" key="1">
    <citation type="submission" date="2020-03" db="EMBL/GenBank/DDBJ databases">
        <title>Draft genome sequence of environmentally isolated cultures.</title>
        <authorList>
            <person name="Wilson H.S."/>
            <person name="De Leon M.E."/>
        </authorList>
    </citation>
    <scope>NUCLEOTIDE SEQUENCE [LARGE SCALE GENOMIC DNA]</scope>
    <source>
        <strain evidence="2 3">HSC-31F16</strain>
    </source>
</reference>
<dbReference type="Proteomes" id="UP001515641">
    <property type="component" value="Unassembled WGS sequence"/>
</dbReference>
<sequence>MSLIPFGLKGDALVEVSEVAQGLACGCVCPGCRGPLVARQGPINIHHFAHHSRASCAEAMGQALLLAIVEVLQAPDCQLGLPGPQARVLSLEAVTLPPATVPGGAAIQVWYRQRALQLLVEWDLAAGAATRAQWQAQRVPAIALNLTAFVREIQHRQQKQIRKGDVQQWLRAEAYKSWIYRTPRPAPPAPSSRVEPQVISRPAPVPFAPLRLARPEVIVPRPRNQTPPSQEEIRAALMAQLEQLAPLAPVNVELFVFRIETAIRLGVLADAGRRYLFKKNLMPADDLWVGQVLKRLGYGVE</sequence>
<dbReference type="InterPro" id="IPR057253">
    <property type="entry name" value="CoiA-like_N"/>
</dbReference>
<protein>
    <recommendedName>
        <fullName evidence="1">Competence protein CoiA-like N-terminal domain-containing protein</fullName>
    </recommendedName>
</protein>
<keyword evidence="3" id="KW-1185">Reference proteome</keyword>
<feature type="domain" description="Competence protein CoiA-like N-terminal" evidence="1">
    <location>
        <begin position="28"/>
        <end position="57"/>
    </location>
</feature>
<dbReference type="RefSeq" id="WP_166453220.1">
    <property type="nucleotide sequence ID" value="NZ_JAAOMA010000034.1"/>
</dbReference>
<gene>
    <name evidence="2" type="ORF">HA052_19660</name>
</gene>
<dbReference type="EMBL" id="JAAOMA010000034">
    <property type="protein sequence ID" value="NHR07411.1"/>
    <property type="molecule type" value="Genomic_DNA"/>
</dbReference>
<name>A0ABX0L8Z8_9NEIS</name>
<comment type="caution">
    <text evidence="2">The sequence shown here is derived from an EMBL/GenBank/DDBJ whole genome shotgun (WGS) entry which is preliminary data.</text>
</comment>